<evidence type="ECO:0000256" key="1">
    <source>
        <dbReference type="SAM" id="SignalP"/>
    </source>
</evidence>
<protein>
    <recommendedName>
        <fullName evidence="4">SIMPL domain-containing protein</fullName>
    </recommendedName>
</protein>
<dbReference type="InterPro" id="IPR052022">
    <property type="entry name" value="26kDa_periplasmic_antigen"/>
</dbReference>
<dbReference type="Proteomes" id="UP000195455">
    <property type="component" value="Unassembled WGS sequence"/>
</dbReference>
<dbReference type="Gene3D" id="3.30.70.2970">
    <property type="entry name" value="Protein of unknown function (DUF541), domain 2"/>
    <property type="match status" value="1"/>
</dbReference>
<evidence type="ECO:0008006" key="4">
    <source>
        <dbReference type="Google" id="ProtNLM"/>
    </source>
</evidence>
<dbReference type="PANTHER" id="PTHR34387:SF1">
    <property type="entry name" value="PERIPLASMIC IMMUNOGENIC PROTEIN"/>
    <property type="match status" value="1"/>
</dbReference>
<keyword evidence="1" id="KW-0732">Signal</keyword>
<dbReference type="InterPro" id="IPR007497">
    <property type="entry name" value="SIMPL/DUF541"/>
</dbReference>
<evidence type="ECO:0000313" key="3">
    <source>
        <dbReference type="Proteomes" id="UP000195455"/>
    </source>
</evidence>
<proteinExistence type="predicted"/>
<evidence type="ECO:0000313" key="2">
    <source>
        <dbReference type="EMBL" id="OUN45480.1"/>
    </source>
</evidence>
<dbReference type="EMBL" id="NFHM01000001">
    <property type="protein sequence ID" value="OUN45480.1"/>
    <property type="molecule type" value="Genomic_DNA"/>
</dbReference>
<dbReference type="Pfam" id="PF04402">
    <property type="entry name" value="SIMPL"/>
    <property type="match status" value="1"/>
</dbReference>
<accession>A0A1Y3UJD3</accession>
<dbReference type="AlphaFoldDB" id="A0A1Y3UJD3"/>
<comment type="caution">
    <text evidence="2">The sequence shown here is derived from an EMBL/GenBank/DDBJ whole genome shotgun (WGS) entry which is preliminary data.</text>
</comment>
<reference evidence="3" key="1">
    <citation type="submission" date="2017-04" db="EMBL/GenBank/DDBJ databases">
        <title>Function of individual gut microbiota members based on whole genome sequencing of pure cultures obtained from chicken caecum.</title>
        <authorList>
            <person name="Medvecky M."/>
            <person name="Cejkova D."/>
            <person name="Polansky O."/>
            <person name="Karasova D."/>
            <person name="Kubasova T."/>
            <person name="Cizek A."/>
            <person name="Rychlik I."/>
        </authorList>
    </citation>
    <scope>NUCLEOTIDE SEQUENCE [LARGE SCALE GENOMIC DNA]</scope>
    <source>
        <strain evidence="3">An75</strain>
    </source>
</reference>
<dbReference type="Gene3D" id="3.30.110.170">
    <property type="entry name" value="Protein of unknown function (DUF541), domain 1"/>
    <property type="match status" value="1"/>
</dbReference>
<name>A0A1Y3UJD3_9FIRM</name>
<dbReference type="RefSeq" id="WP_087988236.1">
    <property type="nucleotide sequence ID" value="NZ_CAUFCZ010000003.1"/>
</dbReference>
<organism evidence="2 3">
    <name type="scientific">Anaerotignum lactatifermentans</name>
    <dbReference type="NCBI Taxonomy" id="160404"/>
    <lineage>
        <taxon>Bacteria</taxon>
        <taxon>Bacillati</taxon>
        <taxon>Bacillota</taxon>
        <taxon>Clostridia</taxon>
        <taxon>Lachnospirales</taxon>
        <taxon>Anaerotignaceae</taxon>
        <taxon>Anaerotignum</taxon>
    </lineage>
</organism>
<dbReference type="PANTHER" id="PTHR34387">
    <property type="entry name" value="SLR1258 PROTEIN"/>
    <property type="match status" value="1"/>
</dbReference>
<gene>
    <name evidence="2" type="ORF">B5G26_00140</name>
</gene>
<feature type="signal peptide" evidence="1">
    <location>
        <begin position="1"/>
        <end position="27"/>
    </location>
</feature>
<dbReference type="GO" id="GO:0006974">
    <property type="term" value="P:DNA damage response"/>
    <property type="evidence" value="ECO:0007669"/>
    <property type="project" value="TreeGrafter"/>
</dbReference>
<feature type="chain" id="PRO_5012937949" description="SIMPL domain-containing protein" evidence="1">
    <location>
        <begin position="28"/>
        <end position="248"/>
    </location>
</feature>
<sequence length="248" mass="26387">MKKWKRNMMACMAAAVLALGMSTMALAAEPAANTITVNGQGIVKVAPDVATIHVTVEKTAKTAAQAQKDVNEELTDVIAAMKALGVTDEDIVTSHISVYPSYRYDEKTDKQVLENYQAYTSVNVTTNDVDNAGKYVDAALNAGATGTNGVTFSLEKPETYYNQALTEAVKAAQSSATAIAQAYGKPLGQVVSVVENSRNTSTSYKEMNYGAEEAMVMDAMATGSANRNTNISYEDIEVSANITAVYGF</sequence>